<accession>A0ABU0F2S8</accession>
<reference evidence="2 3" key="1">
    <citation type="submission" date="2023-07" db="EMBL/GenBank/DDBJ databases">
        <title>Sequencing the genomes of 1000 actinobacteria strains.</title>
        <authorList>
            <person name="Klenk H.-P."/>
        </authorList>
    </citation>
    <scope>NUCLEOTIDE SEQUENCE [LARGE SCALE GENOMIC DNA]</scope>
    <source>
        <strain evidence="2 3">DSM 45805</strain>
    </source>
</reference>
<protein>
    <submittedName>
        <fullName evidence="2">Uncharacterized protein</fullName>
    </submittedName>
</protein>
<dbReference type="Proteomes" id="UP001229651">
    <property type="component" value="Unassembled WGS sequence"/>
</dbReference>
<feature type="compositionally biased region" description="Basic and acidic residues" evidence="1">
    <location>
        <begin position="100"/>
        <end position="114"/>
    </location>
</feature>
<organism evidence="2 3">
    <name type="scientific">Amycolatopsis thermophila</name>
    <dbReference type="NCBI Taxonomy" id="206084"/>
    <lineage>
        <taxon>Bacteria</taxon>
        <taxon>Bacillati</taxon>
        <taxon>Actinomycetota</taxon>
        <taxon>Actinomycetes</taxon>
        <taxon>Pseudonocardiales</taxon>
        <taxon>Pseudonocardiaceae</taxon>
        <taxon>Amycolatopsis</taxon>
    </lineage>
</organism>
<evidence type="ECO:0000256" key="1">
    <source>
        <dbReference type="SAM" id="MobiDB-lite"/>
    </source>
</evidence>
<evidence type="ECO:0000313" key="2">
    <source>
        <dbReference type="EMBL" id="MDQ0381471.1"/>
    </source>
</evidence>
<gene>
    <name evidence="2" type="ORF">FB470_005465</name>
</gene>
<keyword evidence="3" id="KW-1185">Reference proteome</keyword>
<comment type="caution">
    <text evidence="2">The sequence shown here is derived from an EMBL/GenBank/DDBJ whole genome shotgun (WGS) entry which is preliminary data.</text>
</comment>
<dbReference type="RefSeq" id="WP_306996159.1">
    <property type="nucleotide sequence ID" value="NZ_JAUSUT010000001.1"/>
</dbReference>
<dbReference type="EMBL" id="JAUSUT010000001">
    <property type="protein sequence ID" value="MDQ0381471.1"/>
    <property type="molecule type" value="Genomic_DNA"/>
</dbReference>
<sequence>MTDTTLRADELANLFGSSAANWLLLGLTVSLGTPADRQATGEVTVRLGDSVVGFTEPSTEFPGRRLFRAVITDDHPGVPFPAGFLPPDPLQARHTERLRWLPAEHPDRPAEGTIRRTSNPQQ</sequence>
<feature type="region of interest" description="Disordered" evidence="1">
    <location>
        <begin position="100"/>
        <end position="122"/>
    </location>
</feature>
<proteinExistence type="predicted"/>
<evidence type="ECO:0000313" key="3">
    <source>
        <dbReference type="Proteomes" id="UP001229651"/>
    </source>
</evidence>
<name>A0ABU0F2S8_9PSEU</name>